<feature type="domain" description="4Fe-4S ferredoxin-type" evidence="9">
    <location>
        <begin position="102"/>
        <end position="131"/>
    </location>
</feature>
<keyword evidence="8" id="KW-0812">Transmembrane</keyword>
<keyword evidence="2 7" id="KW-0004">4Fe-4S</keyword>
<feature type="binding site" evidence="7">
    <location>
        <position position="121"/>
    </location>
    <ligand>
        <name>[4Fe-4S] cluster</name>
        <dbReference type="ChEBI" id="CHEBI:49883"/>
        <label>3</label>
    </ligand>
</feature>
<dbReference type="GO" id="GO:0030313">
    <property type="term" value="C:cell envelope"/>
    <property type="evidence" value="ECO:0007669"/>
    <property type="project" value="UniProtKB-SubCell"/>
</dbReference>
<dbReference type="PROSITE" id="PS51379">
    <property type="entry name" value="4FE4S_FER_2"/>
    <property type="match status" value="3"/>
</dbReference>
<comment type="caution">
    <text evidence="10">The sequence shown here is derived from an EMBL/GenBank/DDBJ whole genome shotgun (WGS) entry which is preliminary data.</text>
</comment>
<gene>
    <name evidence="10" type="ORF">BSOLF_1784</name>
</gene>
<evidence type="ECO:0000256" key="1">
    <source>
        <dbReference type="ARBA" id="ARBA00004196"/>
    </source>
</evidence>
<keyword evidence="3 7" id="KW-0479">Metal-binding</keyword>
<dbReference type="GO" id="GO:0051539">
    <property type="term" value="F:4 iron, 4 sulfur cluster binding"/>
    <property type="evidence" value="ECO:0007669"/>
    <property type="project" value="UniProtKB-KW"/>
</dbReference>
<keyword evidence="6 7" id="KW-0411">Iron-sulfur</keyword>
<evidence type="ECO:0000259" key="9">
    <source>
        <dbReference type="PROSITE" id="PS51379"/>
    </source>
</evidence>
<reference evidence="11" key="1">
    <citation type="journal article" date="2018" name="Sci. Rep.">
        <title>Lignite coal burning seam in the remote Altai Mountains harbors a hydrogen-driven thermophilic microbial community.</title>
        <authorList>
            <person name="Kadnikov V.V."/>
            <person name="Mardanov A.V."/>
            <person name="Ivasenko D.A."/>
            <person name="Antsiferov D.V."/>
            <person name="Beletsky A.V."/>
            <person name="Karnachuk O.V."/>
            <person name="Ravin N.V."/>
        </authorList>
    </citation>
    <scope>NUCLEOTIDE SEQUENCE [LARGE SCALE GENOMIC DNA]</scope>
</reference>
<keyword evidence="8" id="KW-0472">Membrane</keyword>
<evidence type="ECO:0000256" key="4">
    <source>
        <dbReference type="ARBA" id="ARBA00022737"/>
    </source>
</evidence>
<keyword evidence="4" id="KW-0677">Repeat</keyword>
<dbReference type="CDD" id="cd10560">
    <property type="entry name" value="FDH-O_like"/>
    <property type="match status" value="1"/>
</dbReference>
<evidence type="ECO:0000256" key="7">
    <source>
        <dbReference type="PIRSR" id="PIRSR036298-50"/>
    </source>
</evidence>
<feature type="binding site" evidence="7">
    <location>
        <position position="20"/>
    </location>
    <ligand>
        <name>[4Fe-4S] cluster</name>
        <dbReference type="ChEBI" id="CHEBI:49883"/>
        <label>1</label>
    </ligand>
</feature>
<dbReference type="Gene3D" id="3.30.70.20">
    <property type="match status" value="2"/>
</dbReference>
<sequence length="269" mass="29545">MTQQVGMFVDTSLCIGCKACQVACKEWNGLPVEKEVYFTGHSYDNTKHLSAYTWRHVKFIEQFNEDRTEGRWLFLSDSCKHCNDAPCMEVCPTDALVRTEFGTVFVDQDVCIGCANCVAACPFGVIQIEEEKGVAQKCTLCYDRLQNGQEPACAAACPTGAIRFGSIDALKAVAHDRLETLHRRGETRANIYGEDILGGLNVFYLLLDKPAVYGLPEAPRSANKHTATSFGLGALGLAALGIVGLVSFKDQRMKARQEAQENKDETISS</sequence>
<feature type="binding site" evidence="7">
    <location>
        <position position="157"/>
    </location>
    <ligand>
        <name>[4Fe-4S] cluster</name>
        <dbReference type="ChEBI" id="CHEBI:49883"/>
        <label>1</label>
    </ligand>
</feature>
<feature type="binding site" evidence="7">
    <location>
        <position position="82"/>
    </location>
    <ligand>
        <name>[4Fe-4S] cluster</name>
        <dbReference type="ChEBI" id="CHEBI:49883"/>
        <label>3</label>
    </ligand>
</feature>
<dbReference type="InterPro" id="IPR017896">
    <property type="entry name" value="4Fe4S_Fe-S-bd"/>
</dbReference>
<feature type="domain" description="4Fe-4S ferredoxin-type" evidence="9">
    <location>
        <begin position="70"/>
        <end position="101"/>
    </location>
</feature>
<evidence type="ECO:0000313" key="10">
    <source>
        <dbReference type="EMBL" id="PTQ55613.1"/>
    </source>
</evidence>
<feature type="binding site" evidence="7">
    <location>
        <position position="117"/>
    </location>
    <ligand>
        <name>[4Fe-4S] cluster</name>
        <dbReference type="ChEBI" id="CHEBI:49883"/>
        <label>4</label>
    </ligand>
</feature>
<dbReference type="GO" id="GO:0045333">
    <property type="term" value="P:cellular respiration"/>
    <property type="evidence" value="ECO:0007669"/>
    <property type="project" value="InterPro"/>
</dbReference>
<proteinExistence type="predicted"/>
<dbReference type="Proteomes" id="UP000244338">
    <property type="component" value="Unassembled WGS sequence"/>
</dbReference>
<protein>
    <submittedName>
        <fullName evidence="10">Formate dehydrogenase, beta subunit</fullName>
    </submittedName>
</protein>
<dbReference type="InterPro" id="IPR051555">
    <property type="entry name" value="FDH_Electron_Transfer_Unit"/>
</dbReference>
<feature type="binding site" evidence="7">
    <location>
        <position position="114"/>
    </location>
    <ligand>
        <name>[4Fe-4S] cluster</name>
        <dbReference type="ChEBI" id="CHEBI:49883"/>
        <label>4</label>
    </ligand>
</feature>
<name>A0A2R6XYV5_9BACL</name>
<feature type="domain" description="4Fe-4S ferredoxin-type" evidence="9">
    <location>
        <begin position="5"/>
        <end position="35"/>
    </location>
</feature>
<evidence type="ECO:0000256" key="8">
    <source>
        <dbReference type="SAM" id="Phobius"/>
    </source>
</evidence>
<dbReference type="SUPFAM" id="SSF54862">
    <property type="entry name" value="4Fe-4S ferredoxins"/>
    <property type="match status" value="1"/>
</dbReference>
<feature type="transmembrane region" description="Helical" evidence="8">
    <location>
        <begin position="230"/>
        <end position="248"/>
    </location>
</feature>
<dbReference type="InterPro" id="IPR014603">
    <property type="entry name" value="Formate_DH_Fe-S_su"/>
</dbReference>
<accession>A0A2R6XYV5</accession>
<feature type="binding site" evidence="7">
    <location>
        <position position="111"/>
    </location>
    <ligand>
        <name>[4Fe-4S] cluster</name>
        <dbReference type="ChEBI" id="CHEBI:49883"/>
        <label>4</label>
    </ligand>
</feature>
<dbReference type="AlphaFoldDB" id="A0A2R6XYV5"/>
<dbReference type="PANTHER" id="PTHR43545">
    <property type="entry name" value="FORMATE DEHYDROGENASE, NITRATE-INDUCIBLE, IRON-SULFUR SUBUNIT"/>
    <property type="match status" value="1"/>
</dbReference>
<comment type="subcellular location">
    <subcellularLocation>
        <location evidence="1">Cell envelope</location>
    </subcellularLocation>
</comment>
<feature type="binding site" evidence="7">
    <location>
        <position position="17"/>
    </location>
    <ligand>
        <name>[4Fe-4S] cluster</name>
        <dbReference type="ChEBI" id="CHEBI:49883"/>
        <label>1</label>
    </ligand>
</feature>
<dbReference type="EMBL" id="PEBX01000091">
    <property type="protein sequence ID" value="PTQ55613.1"/>
    <property type="molecule type" value="Genomic_DNA"/>
</dbReference>
<feature type="binding site" evidence="7">
    <location>
        <position position="153"/>
    </location>
    <ligand>
        <name>[4Fe-4S] cluster</name>
        <dbReference type="ChEBI" id="CHEBI:49883"/>
        <label>2</label>
    </ligand>
</feature>
<evidence type="ECO:0000256" key="5">
    <source>
        <dbReference type="ARBA" id="ARBA00023004"/>
    </source>
</evidence>
<dbReference type="Pfam" id="PF12800">
    <property type="entry name" value="Fer4_4"/>
    <property type="match status" value="1"/>
</dbReference>
<dbReference type="InterPro" id="IPR017900">
    <property type="entry name" value="4Fe4S_Fe_S_CS"/>
</dbReference>
<dbReference type="GO" id="GO:0046872">
    <property type="term" value="F:metal ion binding"/>
    <property type="evidence" value="ECO:0007669"/>
    <property type="project" value="UniProtKB-KW"/>
</dbReference>
<evidence type="ECO:0000313" key="11">
    <source>
        <dbReference type="Proteomes" id="UP000244338"/>
    </source>
</evidence>
<feature type="binding site" evidence="7">
    <location>
        <position position="91"/>
    </location>
    <ligand>
        <name>[4Fe-4S] cluster</name>
        <dbReference type="ChEBI" id="CHEBI:49883"/>
        <label>4</label>
    </ligand>
</feature>
<dbReference type="Pfam" id="PF13247">
    <property type="entry name" value="Fer4_11"/>
    <property type="match status" value="1"/>
</dbReference>
<dbReference type="PROSITE" id="PS00198">
    <property type="entry name" value="4FE4S_FER_1"/>
    <property type="match status" value="1"/>
</dbReference>
<keyword evidence="5 7" id="KW-0408">Iron</keyword>
<keyword evidence="8" id="KW-1133">Transmembrane helix</keyword>
<feature type="binding site" evidence="7">
    <location>
        <position position="138"/>
    </location>
    <ligand>
        <name>[4Fe-4S] cluster</name>
        <dbReference type="ChEBI" id="CHEBI:49883"/>
        <label>2</label>
    </ligand>
</feature>
<evidence type="ECO:0000256" key="6">
    <source>
        <dbReference type="ARBA" id="ARBA00023014"/>
    </source>
</evidence>
<feature type="binding site" evidence="7">
    <location>
        <position position="14"/>
    </location>
    <ligand>
        <name>[4Fe-4S] cluster</name>
        <dbReference type="ChEBI" id="CHEBI:49883"/>
        <label>1</label>
    </ligand>
</feature>
<organism evidence="10 11">
    <name type="scientific">Candidatus Carbonibacillus altaicus</name>
    <dbReference type="NCBI Taxonomy" id="2163959"/>
    <lineage>
        <taxon>Bacteria</taxon>
        <taxon>Bacillati</taxon>
        <taxon>Bacillota</taxon>
        <taxon>Bacilli</taxon>
        <taxon>Bacillales</taxon>
        <taxon>Candidatus Carbonibacillus</taxon>
    </lineage>
</organism>
<dbReference type="GO" id="GO:0015944">
    <property type="term" value="P:formate oxidation"/>
    <property type="evidence" value="ECO:0007669"/>
    <property type="project" value="InterPro"/>
</dbReference>
<feature type="binding site" evidence="7">
    <location>
        <position position="87"/>
    </location>
    <ligand>
        <name>[4Fe-4S] cluster</name>
        <dbReference type="ChEBI" id="CHEBI:49883"/>
        <label>3</label>
    </ligand>
</feature>
<evidence type="ECO:0000256" key="2">
    <source>
        <dbReference type="ARBA" id="ARBA00022485"/>
    </source>
</evidence>
<comment type="cofactor">
    <cofactor evidence="7">
        <name>[4Fe-4S] cluster</name>
        <dbReference type="ChEBI" id="CHEBI:49883"/>
    </cofactor>
    <text evidence="7">Binds 4 [4Fe-4S] clusters per subunit.</text>
</comment>
<feature type="binding site" evidence="7">
    <location>
        <position position="24"/>
    </location>
    <ligand>
        <name>[4Fe-4S] cluster</name>
        <dbReference type="ChEBI" id="CHEBI:49883"/>
        <label>2</label>
    </ligand>
</feature>
<evidence type="ECO:0000256" key="3">
    <source>
        <dbReference type="ARBA" id="ARBA00022723"/>
    </source>
</evidence>
<feature type="binding site" evidence="7">
    <location>
        <position position="79"/>
    </location>
    <ligand>
        <name>[4Fe-4S] cluster</name>
        <dbReference type="ChEBI" id="CHEBI:49883"/>
        <label>3</label>
    </ligand>
</feature>
<dbReference type="PIRSF" id="PIRSF036298">
    <property type="entry name" value="FDH_4Fe4S"/>
    <property type="match status" value="1"/>
</dbReference>
<dbReference type="PANTHER" id="PTHR43545:SF6">
    <property type="entry name" value="FORMATE DEHYDROGENASE, NITRATE-INDUCIBLE, IRON-SULFUR SUBUNIT"/>
    <property type="match status" value="1"/>
</dbReference>
<feature type="binding site" evidence="7">
    <location>
        <position position="141"/>
    </location>
    <ligand>
        <name>[4Fe-4S] cluster</name>
        <dbReference type="ChEBI" id="CHEBI:49883"/>
        <label>2</label>
    </ligand>
</feature>